<evidence type="ECO:0000313" key="3">
    <source>
        <dbReference type="Proteomes" id="UP000629025"/>
    </source>
</evidence>
<dbReference type="EMBL" id="BMIJ01000003">
    <property type="protein sequence ID" value="GGB90962.1"/>
    <property type="molecule type" value="Genomic_DNA"/>
</dbReference>
<name>A0ABQ1K820_9GAMM</name>
<dbReference type="InterPro" id="IPR011041">
    <property type="entry name" value="Quinoprot_gluc/sorb_DH_b-prop"/>
</dbReference>
<evidence type="ECO:0000259" key="1">
    <source>
        <dbReference type="Pfam" id="PF07995"/>
    </source>
</evidence>
<dbReference type="InterPro" id="IPR011042">
    <property type="entry name" value="6-blade_b-propeller_TolB-like"/>
</dbReference>
<dbReference type="RefSeq" id="WP_188747151.1">
    <property type="nucleotide sequence ID" value="NZ_BMIJ01000003.1"/>
</dbReference>
<dbReference type="PANTHER" id="PTHR19328:SF75">
    <property type="entry name" value="ALDOSE SUGAR DEHYDROGENASE YLII"/>
    <property type="match status" value="1"/>
</dbReference>
<gene>
    <name evidence="2" type="ORF">GCM10011352_16250</name>
</gene>
<protein>
    <submittedName>
        <fullName evidence="2">Dehydrogenase</fullName>
    </submittedName>
</protein>
<dbReference type="Proteomes" id="UP000629025">
    <property type="component" value="Unassembled WGS sequence"/>
</dbReference>
<dbReference type="SUPFAM" id="SSF50952">
    <property type="entry name" value="Soluble quinoprotein glucose dehydrogenase"/>
    <property type="match status" value="1"/>
</dbReference>
<reference evidence="3" key="1">
    <citation type="journal article" date="2019" name="Int. J. Syst. Evol. Microbiol.">
        <title>The Global Catalogue of Microorganisms (GCM) 10K type strain sequencing project: providing services to taxonomists for standard genome sequencing and annotation.</title>
        <authorList>
            <consortium name="The Broad Institute Genomics Platform"/>
            <consortium name="The Broad Institute Genome Sequencing Center for Infectious Disease"/>
            <person name="Wu L."/>
            <person name="Ma J."/>
        </authorList>
    </citation>
    <scope>NUCLEOTIDE SEQUENCE [LARGE SCALE GENOMIC DNA]</scope>
    <source>
        <strain evidence="3">CGMCC 1.15341</strain>
    </source>
</reference>
<dbReference type="Gene3D" id="2.120.10.30">
    <property type="entry name" value="TolB, C-terminal domain"/>
    <property type="match status" value="1"/>
</dbReference>
<keyword evidence="3" id="KW-1185">Reference proteome</keyword>
<feature type="domain" description="Glucose/Sorbosone dehydrogenase" evidence="1">
    <location>
        <begin position="47"/>
        <end position="370"/>
    </location>
</feature>
<organism evidence="2 3">
    <name type="scientific">Marinobacterium zhoushanense</name>
    <dbReference type="NCBI Taxonomy" id="1679163"/>
    <lineage>
        <taxon>Bacteria</taxon>
        <taxon>Pseudomonadati</taxon>
        <taxon>Pseudomonadota</taxon>
        <taxon>Gammaproteobacteria</taxon>
        <taxon>Oceanospirillales</taxon>
        <taxon>Oceanospirillaceae</taxon>
        <taxon>Marinobacterium</taxon>
    </lineage>
</organism>
<dbReference type="PANTHER" id="PTHR19328">
    <property type="entry name" value="HEDGEHOG-INTERACTING PROTEIN"/>
    <property type="match status" value="1"/>
</dbReference>
<sequence>MRRLILSWPLVVAVYCLPVAAAEPVLEGESAGMRFRVEALVQGGGVPWGMTFLNRHRLLFTRREGGAAILDIDSETLTELTGTPRVMSGGQGGFLDVAVPPGYTEGGWLYFTWVKNRAGQGVTVLSRARLQDTRLTDWQELLETKSATDTGRHFGSRIAFDNGGHVYFTVGDRGHRPNGQDLQTHAGSVLRLKLDGTVPSDNPFVGRAGAQPEIWSYGHRNSQGLAWDAEHGRLWEIEHGPRGGDEINLILSGANYGWPVLSYGKEYWGPFDVGEGTERAGMEPPVKVYIPSIAPGSLLYYSGDAFPAWRGNLIAGALKLTHLNRVELNEKGEAVAEERLLGSLGERIRALIQGPEGWLYFSTDSGRILRLRPK</sequence>
<comment type="caution">
    <text evidence="2">The sequence shown here is derived from an EMBL/GenBank/DDBJ whole genome shotgun (WGS) entry which is preliminary data.</text>
</comment>
<evidence type="ECO:0000313" key="2">
    <source>
        <dbReference type="EMBL" id="GGB90962.1"/>
    </source>
</evidence>
<dbReference type="InterPro" id="IPR012938">
    <property type="entry name" value="Glc/Sorbosone_DH"/>
</dbReference>
<accession>A0ABQ1K820</accession>
<proteinExistence type="predicted"/>
<dbReference type="Pfam" id="PF07995">
    <property type="entry name" value="GSDH"/>
    <property type="match status" value="1"/>
</dbReference>